<evidence type="ECO:0000256" key="2">
    <source>
        <dbReference type="SAM" id="MobiDB-lite"/>
    </source>
</evidence>
<dbReference type="SMART" id="SM01117">
    <property type="entry name" value="Cyt-b5"/>
    <property type="match status" value="1"/>
</dbReference>
<dbReference type="OrthoDB" id="10257697at2759"/>
<keyword evidence="3" id="KW-0812">Transmembrane</keyword>
<evidence type="ECO:0000256" key="3">
    <source>
        <dbReference type="SAM" id="Phobius"/>
    </source>
</evidence>
<reference evidence="5 6" key="1">
    <citation type="journal article" date="2017" name="Mycologia">
        <title>Bifiguratus adelaidae, gen. et sp. nov., a new member of Mucoromycotina in endophytic and soil-dwelling habitats.</title>
        <authorList>
            <person name="Torres-Cruz T.J."/>
            <person name="Billingsley Tobias T.L."/>
            <person name="Almatruk M."/>
            <person name="Hesse C."/>
            <person name="Kuske C.R."/>
            <person name="Desiro A."/>
            <person name="Benucci G.M."/>
            <person name="Bonito G."/>
            <person name="Stajich J.E."/>
            <person name="Dunlap C."/>
            <person name="Arnold A.E."/>
            <person name="Porras-Alfaro A."/>
        </authorList>
    </citation>
    <scope>NUCLEOTIDE SEQUENCE [LARGE SCALE GENOMIC DNA]</scope>
    <source>
        <strain evidence="5 6">AZ0501</strain>
    </source>
</reference>
<dbReference type="SUPFAM" id="SSF55856">
    <property type="entry name" value="Cytochrome b5-like heme/steroid binding domain"/>
    <property type="match status" value="1"/>
</dbReference>
<dbReference type="GO" id="GO:0012505">
    <property type="term" value="C:endomembrane system"/>
    <property type="evidence" value="ECO:0007669"/>
    <property type="project" value="TreeGrafter"/>
</dbReference>
<feature type="region of interest" description="Disordered" evidence="2">
    <location>
        <begin position="160"/>
        <end position="179"/>
    </location>
</feature>
<dbReference type="EMBL" id="MVBO01000010">
    <property type="protein sequence ID" value="OZJ05782.1"/>
    <property type="molecule type" value="Genomic_DNA"/>
</dbReference>
<proteinExistence type="inferred from homology"/>
<feature type="compositionally biased region" description="Low complexity" evidence="2">
    <location>
        <begin position="170"/>
        <end position="179"/>
    </location>
</feature>
<dbReference type="PANTHER" id="PTHR10281:SF76">
    <property type="entry name" value="CALCUTTA CUP-RELATED"/>
    <property type="match status" value="1"/>
</dbReference>
<dbReference type="InterPro" id="IPR036400">
    <property type="entry name" value="Cyt_B5-like_heme/steroid_sf"/>
</dbReference>
<evidence type="ECO:0000259" key="4">
    <source>
        <dbReference type="SMART" id="SM01117"/>
    </source>
</evidence>
<dbReference type="PANTHER" id="PTHR10281">
    <property type="entry name" value="MEMBRANE-ASSOCIATED PROGESTERONE RECEPTOR COMPONENT-RELATED"/>
    <property type="match status" value="1"/>
</dbReference>
<feature type="transmembrane region" description="Helical" evidence="3">
    <location>
        <begin position="14"/>
        <end position="33"/>
    </location>
</feature>
<comment type="similarity">
    <text evidence="1">Belongs to the cytochrome b5 family. MAPR subfamily.</text>
</comment>
<dbReference type="Gene3D" id="3.10.120.10">
    <property type="entry name" value="Cytochrome b5-like heme/steroid binding domain"/>
    <property type="match status" value="1"/>
</dbReference>
<keyword evidence="3" id="KW-0472">Membrane</keyword>
<sequence length="179" mass="20372">MAEKQAPTIRLKDVLVGLLIAIAWCLATSYVITETWTWGYRGKYTNWRRYIPRKELVLTEEQLSLYDGTVPHKPTYIAIDGDVFDVSQGRSFYGPGAGYHHFAGRDAARAYVTGCFQTHLTHDLRGLSDDELEGVRRWKDFYGNHHKYFRVGKVLHPPINPSTPIPPPCQQAIPQKPSS</sequence>
<dbReference type="Pfam" id="PF00173">
    <property type="entry name" value="Cyt-b5"/>
    <property type="match status" value="1"/>
</dbReference>
<protein>
    <recommendedName>
        <fullName evidence="4">Cytochrome b5 heme-binding domain-containing protein</fullName>
    </recommendedName>
</protein>
<name>A0A261Y596_9FUNG</name>
<dbReference type="AlphaFoldDB" id="A0A261Y596"/>
<dbReference type="GO" id="GO:0016020">
    <property type="term" value="C:membrane"/>
    <property type="evidence" value="ECO:0007669"/>
    <property type="project" value="TreeGrafter"/>
</dbReference>
<evidence type="ECO:0000313" key="5">
    <source>
        <dbReference type="EMBL" id="OZJ05782.1"/>
    </source>
</evidence>
<feature type="domain" description="Cytochrome b5 heme-binding" evidence="4">
    <location>
        <begin position="58"/>
        <end position="155"/>
    </location>
</feature>
<organism evidence="5 6">
    <name type="scientific">Bifiguratus adelaidae</name>
    <dbReference type="NCBI Taxonomy" id="1938954"/>
    <lineage>
        <taxon>Eukaryota</taxon>
        <taxon>Fungi</taxon>
        <taxon>Fungi incertae sedis</taxon>
        <taxon>Mucoromycota</taxon>
        <taxon>Mucoromycotina</taxon>
        <taxon>Endogonomycetes</taxon>
        <taxon>Endogonales</taxon>
        <taxon>Endogonales incertae sedis</taxon>
        <taxon>Bifiguratus</taxon>
    </lineage>
</organism>
<dbReference type="Proteomes" id="UP000242875">
    <property type="component" value="Unassembled WGS sequence"/>
</dbReference>
<comment type="caution">
    <text evidence="5">The sequence shown here is derived from an EMBL/GenBank/DDBJ whole genome shotgun (WGS) entry which is preliminary data.</text>
</comment>
<dbReference type="InterPro" id="IPR001199">
    <property type="entry name" value="Cyt_B5-like_heme/steroid-bd"/>
</dbReference>
<dbReference type="InterPro" id="IPR050577">
    <property type="entry name" value="MAPR/NEUFC/NENF-like"/>
</dbReference>
<keyword evidence="3" id="KW-1133">Transmembrane helix</keyword>
<gene>
    <name evidence="5" type="ORF">BZG36_01292</name>
</gene>
<evidence type="ECO:0000313" key="6">
    <source>
        <dbReference type="Proteomes" id="UP000242875"/>
    </source>
</evidence>
<keyword evidence="6" id="KW-1185">Reference proteome</keyword>
<accession>A0A261Y596</accession>
<feature type="compositionally biased region" description="Pro residues" evidence="2">
    <location>
        <begin position="160"/>
        <end position="169"/>
    </location>
</feature>
<evidence type="ECO:0000256" key="1">
    <source>
        <dbReference type="ARBA" id="ARBA00038357"/>
    </source>
</evidence>